<feature type="domain" description="Ig-like" evidence="5">
    <location>
        <begin position="22"/>
        <end position="112"/>
    </location>
</feature>
<evidence type="ECO:0000259" key="5">
    <source>
        <dbReference type="PROSITE" id="PS50835"/>
    </source>
</evidence>
<keyword evidence="2" id="KW-0325">Glycoprotein</keyword>
<name>A0AA97KZ06_EUBMA</name>
<evidence type="ECO:0000256" key="2">
    <source>
        <dbReference type="ARBA" id="ARBA00023180"/>
    </source>
</evidence>
<evidence type="ECO:0000313" key="6">
    <source>
        <dbReference type="Proteomes" id="UP001190640"/>
    </source>
</evidence>
<sequence length="293" mass="32711">MAALEPRLSPTFLLLLTFLALPSQPMISGPVDRVDAGALATFNCLACKFPSRDITVTWTKNRNRIEALPTTIAKYDTTYCVTSTAQLPLTEKDINSRLTCHINDSSSEKPLQQSYDLRDVLRVAPHVTVETSLSSLIPLNRSVRLTCVVNNFYPNDIVVMWMTRDKVIKSANYGTPNQDGSFSLNLTFNRTKSEPSKYTYTCGVRHNSQSTVYVERLLNFGMQPKENGNICFIESGLFLLSNPGLWIGFLLGKIVTALLLFYLFLRKSASRIAGLRKPASRNASTEEQRGLAE</sequence>
<dbReference type="SMART" id="SM00407">
    <property type="entry name" value="IGc1"/>
    <property type="match status" value="2"/>
</dbReference>
<dbReference type="InterPro" id="IPR003597">
    <property type="entry name" value="Ig_C1-set"/>
</dbReference>
<dbReference type="InterPro" id="IPR007110">
    <property type="entry name" value="Ig-like_dom"/>
</dbReference>
<dbReference type="AlphaFoldDB" id="A0AA97KZ06"/>
<feature type="chain" id="PRO_5041733373" evidence="4">
    <location>
        <begin position="29"/>
        <end position="293"/>
    </location>
</feature>
<reference evidence="7" key="1">
    <citation type="submission" date="2025-08" db="UniProtKB">
        <authorList>
            <consortium name="RefSeq"/>
        </authorList>
    </citation>
    <scope>IDENTIFICATION</scope>
    <source>
        <tissue evidence="7">Blood</tissue>
    </source>
</reference>
<keyword evidence="3" id="KW-1133">Transmembrane helix</keyword>
<feature type="transmembrane region" description="Helical" evidence="3">
    <location>
        <begin position="245"/>
        <end position="265"/>
    </location>
</feature>
<dbReference type="Proteomes" id="UP001190640">
    <property type="component" value="Chromosome 5"/>
</dbReference>
<keyword evidence="4" id="KW-0732">Signal</keyword>
<dbReference type="KEGG" id="emc:129330157"/>
<protein>
    <submittedName>
        <fullName evidence="7">Signal-regulatory protein beta-1-like</fullName>
    </submittedName>
</protein>
<organism evidence="6 7">
    <name type="scientific">Eublepharis macularius</name>
    <name type="common">Leopard gecko</name>
    <name type="synonym">Cyrtodactylus macularius</name>
    <dbReference type="NCBI Taxonomy" id="481883"/>
    <lineage>
        <taxon>Eukaryota</taxon>
        <taxon>Metazoa</taxon>
        <taxon>Chordata</taxon>
        <taxon>Craniata</taxon>
        <taxon>Vertebrata</taxon>
        <taxon>Euteleostomi</taxon>
        <taxon>Lepidosauria</taxon>
        <taxon>Squamata</taxon>
        <taxon>Bifurcata</taxon>
        <taxon>Gekkota</taxon>
        <taxon>Eublepharidae</taxon>
        <taxon>Eublepharinae</taxon>
        <taxon>Eublepharis</taxon>
    </lineage>
</organism>
<dbReference type="InterPro" id="IPR036179">
    <property type="entry name" value="Ig-like_dom_sf"/>
</dbReference>
<evidence type="ECO:0000256" key="1">
    <source>
        <dbReference type="ARBA" id="ARBA00023157"/>
    </source>
</evidence>
<dbReference type="RefSeq" id="XP_054836086.1">
    <property type="nucleotide sequence ID" value="XM_054980111.1"/>
</dbReference>
<feature type="domain" description="Ig-like" evidence="5">
    <location>
        <begin position="125"/>
        <end position="219"/>
    </location>
</feature>
<keyword evidence="1" id="KW-1015">Disulfide bond</keyword>
<gene>
    <name evidence="7" type="primary">LOC129330157</name>
</gene>
<evidence type="ECO:0000256" key="4">
    <source>
        <dbReference type="SAM" id="SignalP"/>
    </source>
</evidence>
<feature type="signal peptide" evidence="4">
    <location>
        <begin position="1"/>
        <end position="28"/>
    </location>
</feature>
<dbReference type="PROSITE" id="PS50835">
    <property type="entry name" value="IG_LIKE"/>
    <property type="match status" value="2"/>
</dbReference>
<evidence type="ECO:0000256" key="3">
    <source>
        <dbReference type="SAM" id="Phobius"/>
    </source>
</evidence>
<keyword evidence="3" id="KW-0812">Transmembrane</keyword>
<dbReference type="SUPFAM" id="SSF48726">
    <property type="entry name" value="Immunoglobulin"/>
    <property type="match status" value="2"/>
</dbReference>
<accession>A0AA97KZ06</accession>
<evidence type="ECO:0000313" key="7">
    <source>
        <dbReference type="RefSeq" id="XP_054836086.1"/>
    </source>
</evidence>
<keyword evidence="6" id="KW-1185">Reference proteome</keyword>
<dbReference type="Pfam" id="PF07654">
    <property type="entry name" value="C1-set"/>
    <property type="match status" value="2"/>
</dbReference>
<dbReference type="InterPro" id="IPR051755">
    <property type="entry name" value="Ig-like_CS_Receptor"/>
</dbReference>
<dbReference type="InterPro" id="IPR013783">
    <property type="entry name" value="Ig-like_fold"/>
</dbReference>
<proteinExistence type="predicted"/>
<keyword evidence="3" id="KW-0472">Membrane</keyword>
<dbReference type="CDD" id="cd00098">
    <property type="entry name" value="IgC1"/>
    <property type="match status" value="1"/>
</dbReference>
<dbReference type="PANTHER" id="PTHR19971">
    <property type="entry name" value="SIGNAL-REGULATORY PROTEIN BETA"/>
    <property type="match status" value="1"/>
</dbReference>
<dbReference type="Gene3D" id="2.60.40.10">
    <property type="entry name" value="Immunoglobulins"/>
    <property type="match status" value="2"/>
</dbReference>
<dbReference type="GeneID" id="129330157"/>